<dbReference type="KEGG" id="psoj:PHYSODRAFT_410714"/>
<dbReference type="SUPFAM" id="SSF53098">
    <property type="entry name" value="Ribonuclease H-like"/>
    <property type="match status" value="1"/>
</dbReference>
<dbReference type="SMR" id="G4ZBI1"/>
<dbReference type="EMBL" id="JH159153">
    <property type="protein sequence ID" value="EGZ19903.1"/>
    <property type="molecule type" value="Genomic_DNA"/>
</dbReference>
<name>G4ZBI1_PHYSP</name>
<evidence type="ECO:0000313" key="2">
    <source>
        <dbReference type="EMBL" id="EGZ19903.1"/>
    </source>
</evidence>
<dbReference type="GeneID" id="20651676"/>
<dbReference type="InterPro" id="IPR012337">
    <property type="entry name" value="RNaseH-like_sf"/>
</dbReference>
<keyword evidence="3" id="KW-1185">Reference proteome</keyword>
<accession>G4ZBI1</accession>
<evidence type="ECO:0000313" key="3">
    <source>
        <dbReference type="Proteomes" id="UP000002640"/>
    </source>
</evidence>
<protein>
    <recommendedName>
        <fullName evidence="1">HAT C-terminal dimerisation domain-containing protein</fullName>
    </recommendedName>
</protein>
<proteinExistence type="predicted"/>
<feature type="non-terminal residue" evidence="2">
    <location>
        <position position="71"/>
    </location>
</feature>
<dbReference type="RefSeq" id="XP_009522620.1">
    <property type="nucleotide sequence ID" value="XM_009524325.1"/>
</dbReference>
<dbReference type="Pfam" id="PF05699">
    <property type="entry name" value="Dimer_Tnp_hAT"/>
    <property type="match status" value="1"/>
</dbReference>
<organism evidence="2 3">
    <name type="scientific">Phytophthora sojae (strain P6497)</name>
    <name type="common">Soybean stem and root rot agent</name>
    <name type="synonym">Phytophthora megasperma f. sp. glycines</name>
    <dbReference type="NCBI Taxonomy" id="1094619"/>
    <lineage>
        <taxon>Eukaryota</taxon>
        <taxon>Sar</taxon>
        <taxon>Stramenopiles</taxon>
        <taxon>Oomycota</taxon>
        <taxon>Peronosporomycetes</taxon>
        <taxon>Peronosporales</taxon>
        <taxon>Peronosporaceae</taxon>
        <taxon>Phytophthora</taxon>
    </lineage>
</organism>
<gene>
    <name evidence="2" type="ORF">PHYSODRAFT_410714</name>
</gene>
<feature type="non-terminal residue" evidence="2">
    <location>
        <position position="1"/>
    </location>
</feature>
<reference evidence="2 3" key="1">
    <citation type="journal article" date="2006" name="Science">
        <title>Phytophthora genome sequences uncover evolutionary origins and mechanisms of pathogenesis.</title>
        <authorList>
            <person name="Tyler B.M."/>
            <person name="Tripathy S."/>
            <person name="Zhang X."/>
            <person name="Dehal P."/>
            <person name="Jiang R.H."/>
            <person name="Aerts A."/>
            <person name="Arredondo F.D."/>
            <person name="Baxter L."/>
            <person name="Bensasson D."/>
            <person name="Beynon J.L."/>
            <person name="Chapman J."/>
            <person name="Damasceno C.M."/>
            <person name="Dorrance A.E."/>
            <person name="Dou D."/>
            <person name="Dickerman A.W."/>
            <person name="Dubchak I.L."/>
            <person name="Garbelotto M."/>
            <person name="Gijzen M."/>
            <person name="Gordon S.G."/>
            <person name="Govers F."/>
            <person name="Grunwald N.J."/>
            <person name="Huang W."/>
            <person name="Ivors K.L."/>
            <person name="Jones R.W."/>
            <person name="Kamoun S."/>
            <person name="Krampis K."/>
            <person name="Lamour K.H."/>
            <person name="Lee M.K."/>
            <person name="McDonald W.H."/>
            <person name="Medina M."/>
            <person name="Meijer H.J."/>
            <person name="Nordberg E.K."/>
            <person name="Maclean D.J."/>
            <person name="Ospina-Giraldo M.D."/>
            <person name="Morris P.F."/>
            <person name="Phuntumart V."/>
            <person name="Putnam N.H."/>
            <person name="Rash S."/>
            <person name="Rose J.K."/>
            <person name="Sakihama Y."/>
            <person name="Salamov A.A."/>
            <person name="Savidor A."/>
            <person name="Scheuring C.F."/>
            <person name="Smith B.M."/>
            <person name="Sobral B.W."/>
            <person name="Terry A."/>
            <person name="Torto-Alalibo T.A."/>
            <person name="Win J."/>
            <person name="Xu Z."/>
            <person name="Zhang H."/>
            <person name="Grigoriev I.V."/>
            <person name="Rokhsar D.S."/>
            <person name="Boore J.L."/>
        </authorList>
    </citation>
    <scope>NUCLEOTIDE SEQUENCE [LARGE SCALE GENOMIC DNA]</scope>
    <source>
        <strain evidence="2 3">P6497</strain>
    </source>
</reference>
<sequence length="71" mass="8014">DFWSGLSSFPLLQAVAEVAFNVVCSSAAAERNFSTHKFVHSTLRNRLAPERVEKLEHIFFNAKNCSTDELE</sequence>
<dbReference type="GO" id="GO:0046983">
    <property type="term" value="F:protein dimerization activity"/>
    <property type="evidence" value="ECO:0007669"/>
    <property type="project" value="InterPro"/>
</dbReference>
<dbReference type="AlphaFoldDB" id="G4ZBI1"/>
<feature type="domain" description="HAT C-terminal dimerisation" evidence="1">
    <location>
        <begin position="7"/>
        <end position="57"/>
    </location>
</feature>
<dbReference type="Proteomes" id="UP000002640">
    <property type="component" value="Unassembled WGS sequence"/>
</dbReference>
<evidence type="ECO:0000259" key="1">
    <source>
        <dbReference type="Pfam" id="PF05699"/>
    </source>
</evidence>
<dbReference type="InterPro" id="IPR008906">
    <property type="entry name" value="HATC_C_dom"/>
</dbReference>
<dbReference type="InParanoid" id="G4ZBI1"/>